<comment type="similarity">
    <text evidence="2">Belongs to the EamA transporter family.</text>
</comment>
<evidence type="ECO:0000256" key="6">
    <source>
        <dbReference type="SAM" id="Phobius"/>
    </source>
</evidence>
<comment type="caution">
    <text evidence="8">The sequence shown here is derived from an EMBL/GenBank/DDBJ whole genome shotgun (WGS) entry which is preliminary data.</text>
</comment>
<feature type="transmembrane region" description="Helical" evidence="6">
    <location>
        <begin position="97"/>
        <end position="117"/>
    </location>
</feature>
<dbReference type="SUPFAM" id="SSF103481">
    <property type="entry name" value="Multidrug resistance efflux transporter EmrE"/>
    <property type="match status" value="2"/>
</dbReference>
<dbReference type="Pfam" id="PF00892">
    <property type="entry name" value="EamA"/>
    <property type="match status" value="2"/>
</dbReference>
<comment type="subcellular location">
    <subcellularLocation>
        <location evidence="1">Membrane</location>
        <topology evidence="1">Multi-pass membrane protein</topology>
    </subcellularLocation>
</comment>
<keyword evidence="5 6" id="KW-0472">Membrane</keyword>
<gene>
    <name evidence="8" type="ORF">QM524_11260</name>
</gene>
<feature type="transmembrane region" description="Helical" evidence="6">
    <location>
        <begin position="155"/>
        <end position="177"/>
    </location>
</feature>
<dbReference type="InterPro" id="IPR037185">
    <property type="entry name" value="EmrE-like"/>
</dbReference>
<dbReference type="InterPro" id="IPR050638">
    <property type="entry name" value="AA-Vitamin_Transporters"/>
</dbReference>
<evidence type="ECO:0000256" key="3">
    <source>
        <dbReference type="ARBA" id="ARBA00022692"/>
    </source>
</evidence>
<keyword evidence="9" id="KW-1185">Reference proteome</keyword>
<protein>
    <submittedName>
        <fullName evidence="8">EamA family transporter</fullName>
    </submittedName>
</protein>
<dbReference type="PANTHER" id="PTHR32322">
    <property type="entry name" value="INNER MEMBRANE TRANSPORTER"/>
    <property type="match status" value="1"/>
</dbReference>
<feature type="domain" description="EamA" evidence="7">
    <location>
        <begin position="158"/>
        <end position="296"/>
    </location>
</feature>
<dbReference type="InterPro" id="IPR000620">
    <property type="entry name" value="EamA_dom"/>
</dbReference>
<feature type="transmembrane region" description="Helical" evidence="6">
    <location>
        <begin position="221"/>
        <end position="242"/>
    </location>
</feature>
<feature type="transmembrane region" description="Helical" evidence="6">
    <location>
        <begin position="12"/>
        <end position="32"/>
    </location>
</feature>
<keyword evidence="4 6" id="KW-1133">Transmembrane helix</keyword>
<feature type="transmembrane region" description="Helical" evidence="6">
    <location>
        <begin position="189"/>
        <end position="209"/>
    </location>
</feature>
<dbReference type="RefSeq" id="WP_283344662.1">
    <property type="nucleotide sequence ID" value="NZ_JASHIF010000009.1"/>
</dbReference>
<feature type="transmembrane region" description="Helical" evidence="6">
    <location>
        <begin position="254"/>
        <end position="273"/>
    </location>
</feature>
<reference evidence="8 9" key="1">
    <citation type="submission" date="2023-05" db="EMBL/GenBank/DDBJ databases">
        <title>Novel species of genus Flectobacillus isolated from stream in China.</title>
        <authorList>
            <person name="Lu H."/>
        </authorList>
    </citation>
    <scope>NUCLEOTIDE SEQUENCE [LARGE SCALE GENOMIC DNA]</scope>
    <source>
        <strain evidence="8 9">KCTC 42575</strain>
    </source>
</reference>
<evidence type="ECO:0000256" key="1">
    <source>
        <dbReference type="ARBA" id="ARBA00004141"/>
    </source>
</evidence>
<keyword evidence="3 6" id="KW-0812">Transmembrane</keyword>
<dbReference type="Proteomes" id="UP001236507">
    <property type="component" value="Unassembled WGS sequence"/>
</dbReference>
<evidence type="ECO:0000256" key="4">
    <source>
        <dbReference type="ARBA" id="ARBA00022989"/>
    </source>
</evidence>
<accession>A0ABT6Y885</accession>
<evidence type="ECO:0000256" key="5">
    <source>
        <dbReference type="ARBA" id="ARBA00023136"/>
    </source>
</evidence>
<evidence type="ECO:0000313" key="8">
    <source>
        <dbReference type="EMBL" id="MDI9859788.1"/>
    </source>
</evidence>
<dbReference type="PANTHER" id="PTHR32322:SF2">
    <property type="entry name" value="EAMA DOMAIN-CONTAINING PROTEIN"/>
    <property type="match status" value="1"/>
</dbReference>
<evidence type="ECO:0000256" key="2">
    <source>
        <dbReference type="ARBA" id="ARBA00007362"/>
    </source>
</evidence>
<feature type="transmembrane region" description="Helical" evidence="6">
    <location>
        <begin position="279"/>
        <end position="297"/>
    </location>
</feature>
<feature type="transmembrane region" description="Helical" evidence="6">
    <location>
        <begin position="129"/>
        <end position="149"/>
    </location>
</feature>
<sequence>MKEQNQQLKIWGGLGILYFVWGSTYLAIRFMVQSFPPVMGSGIRNLSAGTILLIWAMVSKKYITPSKKHLLTMTLTGTLMITLGNGFFTIAGKWIPSSYAALFSALGPVVLVLMLWFSNIEKPQPKVILGSLLGIIGVGILISLKKLALKGYEQYYIYGVVLMLIATIAFNASMVILKKARLPYSTPQLSGIQMIIGGGLSLIISFFLGDFQHFAQIEVKATAIFALLYLIVIGSIVAFNVFNWLIKVAPPTLVSTYTYVNPLVAMLLGWLLAGEELHPLMIVAGGIIIAAVALITTSKKK</sequence>
<feature type="transmembrane region" description="Helical" evidence="6">
    <location>
        <begin position="70"/>
        <end position="91"/>
    </location>
</feature>
<name>A0ABT6Y885_9BACT</name>
<feature type="transmembrane region" description="Helical" evidence="6">
    <location>
        <begin position="38"/>
        <end position="58"/>
    </location>
</feature>
<proteinExistence type="inferred from homology"/>
<feature type="domain" description="EamA" evidence="7">
    <location>
        <begin position="18"/>
        <end position="141"/>
    </location>
</feature>
<evidence type="ECO:0000313" key="9">
    <source>
        <dbReference type="Proteomes" id="UP001236507"/>
    </source>
</evidence>
<organism evidence="8 9">
    <name type="scientific">Flectobacillus roseus</name>
    <dbReference type="NCBI Taxonomy" id="502259"/>
    <lineage>
        <taxon>Bacteria</taxon>
        <taxon>Pseudomonadati</taxon>
        <taxon>Bacteroidota</taxon>
        <taxon>Cytophagia</taxon>
        <taxon>Cytophagales</taxon>
        <taxon>Flectobacillaceae</taxon>
        <taxon>Flectobacillus</taxon>
    </lineage>
</organism>
<dbReference type="EMBL" id="JASHIF010000009">
    <property type="protein sequence ID" value="MDI9859788.1"/>
    <property type="molecule type" value="Genomic_DNA"/>
</dbReference>
<evidence type="ECO:0000259" key="7">
    <source>
        <dbReference type="Pfam" id="PF00892"/>
    </source>
</evidence>